<dbReference type="PROSITE" id="PS00523">
    <property type="entry name" value="SULFATASE_1"/>
    <property type="match status" value="1"/>
</dbReference>
<reference evidence="7" key="2">
    <citation type="journal article" date="2024" name="Antonie Van Leeuwenhoek">
        <title>Roseihalotalea indica gen. nov., sp. nov., a halophilic Bacteroidetes from mesopelagic Southwest Indian Ocean with higher carbohydrate metabolic potential.</title>
        <authorList>
            <person name="Chen B."/>
            <person name="Zhang M."/>
            <person name="Lin D."/>
            <person name="Ye J."/>
            <person name="Tang K."/>
        </authorList>
    </citation>
    <scope>NUCLEOTIDE SEQUENCE</scope>
    <source>
        <strain evidence="7">TK19036</strain>
    </source>
</reference>
<evidence type="ECO:0000256" key="1">
    <source>
        <dbReference type="ARBA" id="ARBA00008779"/>
    </source>
</evidence>
<proteinExistence type="inferred from homology"/>
<dbReference type="PANTHER" id="PTHR42693">
    <property type="entry name" value="ARYLSULFATASE FAMILY MEMBER"/>
    <property type="match status" value="1"/>
</dbReference>
<reference evidence="7" key="1">
    <citation type="journal article" date="2023" name="Comput. Struct. Biotechnol. J.">
        <title>Discovery of a novel marine Bacteroidetes with a rich repertoire of carbohydrate-active enzymes.</title>
        <authorList>
            <person name="Chen B."/>
            <person name="Liu G."/>
            <person name="Chen Q."/>
            <person name="Wang H."/>
            <person name="Liu L."/>
            <person name="Tang K."/>
        </authorList>
    </citation>
    <scope>NUCLEOTIDE SEQUENCE</scope>
    <source>
        <strain evidence="7">TK19036</strain>
    </source>
</reference>
<dbReference type="GO" id="GO:0046872">
    <property type="term" value="F:metal ion binding"/>
    <property type="evidence" value="ECO:0007669"/>
    <property type="project" value="UniProtKB-KW"/>
</dbReference>
<dbReference type="PANTHER" id="PTHR42693:SF53">
    <property type="entry name" value="ENDO-4-O-SULFATASE"/>
    <property type="match status" value="1"/>
</dbReference>
<dbReference type="Gene3D" id="3.30.1120.10">
    <property type="match status" value="1"/>
</dbReference>
<comment type="similarity">
    <text evidence="1">Belongs to the sulfatase family.</text>
</comment>
<dbReference type="Gene3D" id="3.40.720.10">
    <property type="entry name" value="Alkaline Phosphatase, subunit A"/>
    <property type="match status" value="1"/>
</dbReference>
<evidence type="ECO:0000259" key="6">
    <source>
        <dbReference type="Pfam" id="PF00884"/>
    </source>
</evidence>
<evidence type="ECO:0000256" key="3">
    <source>
        <dbReference type="ARBA" id="ARBA00022801"/>
    </source>
</evidence>
<gene>
    <name evidence="7" type="ORF">K4G66_32035</name>
</gene>
<name>A0AA49JGR9_9BACT</name>
<dbReference type="Pfam" id="PF00884">
    <property type="entry name" value="Sulfatase"/>
    <property type="match status" value="1"/>
</dbReference>
<evidence type="ECO:0000313" key="7">
    <source>
        <dbReference type="EMBL" id="WKN37000.1"/>
    </source>
</evidence>
<dbReference type="SUPFAM" id="SSF53649">
    <property type="entry name" value="Alkaline phosphatase-like"/>
    <property type="match status" value="1"/>
</dbReference>
<keyword evidence="5" id="KW-0812">Transmembrane</keyword>
<protein>
    <submittedName>
        <fullName evidence="7">Sulfatase-like hydrolase/transferase</fullName>
    </submittedName>
</protein>
<organism evidence="7">
    <name type="scientific">Roseihalotalea indica</name>
    <dbReference type="NCBI Taxonomy" id="2867963"/>
    <lineage>
        <taxon>Bacteria</taxon>
        <taxon>Pseudomonadati</taxon>
        <taxon>Bacteroidota</taxon>
        <taxon>Cytophagia</taxon>
        <taxon>Cytophagales</taxon>
        <taxon>Catalimonadaceae</taxon>
        <taxon>Roseihalotalea</taxon>
    </lineage>
</organism>
<dbReference type="InterPro" id="IPR050738">
    <property type="entry name" value="Sulfatase"/>
</dbReference>
<dbReference type="InterPro" id="IPR024607">
    <property type="entry name" value="Sulfatase_CS"/>
</dbReference>
<keyword evidence="5" id="KW-0472">Membrane</keyword>
<accession>A0AA49JGR9</accession>
<dbReference type="EMBL" id="CP120682">
    <property type="protein sequence ID" value="WKN37000.1"/>
    <property type="molecule type" value="Genomic_DNA"/>
</dbReference>
<dbReference type="InterPro" id="IPR017850">
    <property type="entry name" value="Alkaline_phosphatase_core_sf"/>
</dbReference>
<keyword evidence="5" id="KW-1133">Transmembrane helix</keyword>
<feature type="transmembrane region" description="Helical" evidence="5">
    <location>
        <begin position="20"/>
        <end position="41"/>
    </location>
</feature>
<feature type="domain" description="Sulfatase N-terminal" evidence="6">
    <location>
        <begin position="54"/>
        <end position="362"/>
    </location>
</feature>
<dbReference type="PROSITE" id="PS00149">
    <property type="entry name" value="SULFATASE_2"/>
    <property type="match status" value="1"/>
</dbReference>
<keyword evidence="2" id="KW-0479">Metal-binding</keyword>
<evidence type="ECO:0000256" key="4">
    <source>
        <dbReference type="ARBA" id="ARBA00022837"/>
    </source>
</evidence>
<evidence type="ECO:0000256" key="2">
    <source>
        <dbReference type="ARBA" id="ARBA00022723"/>
    </source>
</evidence>
<keyword evidence="4" id="KW-0106">Calcium</keyword>
<dbReference type="GO" id="GO:0004065">
    <property type="term" value="F:arylsulfatase activity"/>
    <property type="evidence" value="ECO:0007669"/>
    <property type="project" value="TreeGrafter"/>
</dbReference>
<evidence type="ECO:0000256" key="5">
    <source>
        <dbReference type="SAM" id="Phobius"/>
    </source>
</evidence>
<keyword evidence="3 7" id="KW-0378">Hydrolase</keyword>
<sequence>MDTTYATLFSSTGKRTLFGYTNFFIIFQNLVTFGLLGWLSFGCESSTETASPPPNFVIIMADDLGYGDLDAYQTPHLDSLAKAGLKFTDFHSNGAVCTPTRAALLTGKYQQRVGMEGVIYVRGETRETGLDTTQVTFAELLRQAGYATGMVGKWHLGYHPEYNPVNQGFDFFRGYVSGNIDYHSHYDNAGIYDWWDGVDTIQEEGYVTDLLTQHANTFLEEHQQEPFCLYIAHEAPHWPYQGRNDPADRFPDTNFNALGSREDRRGAYQEMVEVMDESVGSVLSTLKRLNLSQNTLVFFCSDNGGVDSLGNNGFLRGHKTQLWEGGHRVPAIAYWPGMIDAGTTNATIVSVDILPTLLSLANSQLPKNFVTDGVDFSKLLTEGQTPETRTIFWRYRDQWAARQGDWKLLVQQDSTYLFNLAQDISEQHNLTATEPERVKSLMDTLQNWEAIMDQVLQKTQ</sequence>
<dbReference type="InterPro" id="IPR000917">
    <property type="entry name" value="Sulfatase_N"/>
</dbReference>
<dbReference type="AlphaFoldDB" id="A0AA49JGR9"/>